<protein>
    <recommendedName>
        <fullName evidence="12">Suppressor of cytokine signaling 5</fullName>
    </recommendedName>
</protein>
<dbReference type="InterPro" id="IPR000980">
    <property type="entry name" value="SH2"/>
</dbReference>
<feature type="region of interest" description="Disordered" evidence="7">
    <location>
        <begin position="42"/>
        <end position="109"/>
    </location>
</feature>
<evidence type="ECO:0000256" key="1">
    <source>
        <dbReference type="ARBA" id="ARBA00004906"/>
    </source>
</evidence>
<dbReference type="Gene3D" id="3.30.505.10">
    <property type="entry name" value="SH2 domain"/>
    <property type="match status" value="1"/>
</dbReference>
<dbReference type="SUPFAM" id="SSF55550">
    <property type="entry name" value="SH2 domain"/>
    <property type="match status" value="1"/>
</dbReference>
<sequence length="663" mass="73901">MGQLLSIPQTKSDLDAEESNPETISSLKRRILVIRLRLRKMESEKKPQKKSTCPYERPTLKPEELHKPGTMQEEKPDDRSFNNNSTQICDTQSSRSAEVLSTNATSSVNGQQHRTVINVINNNMASNITVEGCNNNEASLINRLSALNFSSGATPKESVKTKGNQEDNTRDCAQCVKKLLSTSGLKHKLCKLCRSHSCSMSNCKEGSSKPKKQNWSLKFNCAKMKSSKTSPAVASEEKGSICTCSNRKVKDATNPRPVSSPPKISQEAIQSDAPSCSTSSPASVTSTNTSNVILSQSVVFPGSHTATPGTGAILLPENAFQQLQPPTTTTTTTVLRSNGQLIQRIEHTAYYGNLPTPGPGNLLLFMNQPPQLLDFSRFNPDDYPTEDCDEQARLQREREIEEGVEAPPGFKPRPTESAGALPAAPVINPSATSMVHWSPLGSAAFQSFIQTNRGATATVAPSLYTIDDIPHHQMAIIPNQPQRIHSQVDYIHCLVPDLQEITARSFYWCKMDRYQAEKLLEGKPEGTFLLRDSAQEDFLFSVSFRKYGRSLHARIEQFNHSFSFDSHDPSVFTAKTVTGLLEHYKDPLCVMFFEPQLTIPLNRNFVFSLQQICRASIVSRVTYDNISELHLPSRLKAYLREYHYKQKVRVKRFDEYPYDGEAS</sequence>
<feature type="compositionally biased region" description="Polar residues" evidence="7">
    <location>
        <begin position="81"/>
        <end position="109"/>
    </location>
</feature>
<dbReference type="GO" id="GO:0009968">
    <property type="term" value="P:negative regulation of signal transduction"/>
    <property type="evidence" value="ECO:0007669"/>
    <property type="project" value="UniProtKB-KW"/>
</dbReference>
<dbReference type="PANTHER" id="PTHR10155">
    <property type="entry name" value="PHOSPHATIDYLINOSITOL 3-KINASE REGULATORY SUBUNIT"/>
    <property type="match status" value="1"/>
</dbReference>
<dbReference type="PANTHER" id="PTHR10155:SF0">
    <property type="entry name" value="SUPPRESSOR OF CYTOKINE SIGNALING AT 36E, ISOFORM D"/>
    <property type="match status" value="1"/>
</dbReference>
<accession>A0A1B0CWR6</accession>
<evidence type="ECO:0000313" key="11">
    <source>
        <dbReference type="Proteomes" id="UP000092461"/>
    </source>
</evidence>
<proteinExistence type="predicted"/>
<feature type="compositionally biased region" description="Low complexity" evidence="7">
    <location>
        <begin position="271"/>
        <end position="285"/>
    </location>
</feature>
<evidence type="ECO:0000259" key="9">
    <source>
        <dbReference type="PROSITE" id="PS50225"/>
    </source>
</evidence>
<feature type="domain" description="SH2" evidence="8">
    <location>
        <begin position="506"/>
        <end position="601"/>
    </location>
</feature>
<keyword evidence="2" id="KW-0341">Growth regulation</keyword>
<dbReference type="PROSITE" id="PS50225">
    <property type="entry name" value="SOCS"/>
    <property type="match status" value="1"/>
</dbReference>
<dbReference type="Pfam" id="PF07525">
    <property type="entry name" value="SOCS_box"/>
    <property type="match status" value="1"/>
</dbReference>
<dbReference type="SMART" id="SM00969">
    <property type="entry name" value="SOCS_box"/>
    <property type="match status" value="1"/>
</dbReference>
<dbReference type="AlphaFoldDB" id="A0A1B0CWR6"/>
<evidence type="ECO:0000256" key="5">
    <source>
        <dbReference type="ARBA" id="ARBA00022999"/>
    </source>
</evidence>
<dbReference type="SMART" id="SM00252">
    <property type="entry name" value="SH2"/>
    <property type="match status" value="1"/>
</dbReference>
<evidence type="ECO:0000256" key="3">
    <source>
        <dbReference type="ARBA" id="ARBA00022700"/>
    </source>
</evidence>
<dbReference type="GO" id="GO:0046935">
    <property type="term" value="F:1-phosphatidylinositol-3-kinase regulator activity"/>
    <property type="evidence" value="ECO:0007669"/>
    <property type="project" value="TreeGrafter"/>
</dbReference>
<dbReference type="EnsemblMetazoa" id="LLOJ009450-RA">
    <property type="protein sequence ID" value="LLOJ009450-PA"/>
    <property type="gene ID" value="LLOJ009450"/>
</dbReference>
<dbReference type="VEuPathDB" id="VectorBase:LLONM1_002811"/>
<dbReference type="GO" id="GO:0046854">
    <property type="term" value="P:phosphatidylinositol phosphate biosynthetic process"/>
    <property type="evidence" value="ECO:0007669"/>
    <property type="project" value="TreeGrafter"/>
</dbReference>
<dbReference type="Pfam" id="PF00017">
    <property type="entry name" value="SH2"/>
    <property type="match status" value="1"/>
</dbReference>
<dbReference type="FunFam" id="3.30.505.10:FF:000028">
    <property type="entry name" value="Suppressor of cytokine signaling 5"/>
    <property type="match status" value="1"/>
</dbReference>
<comment type="pathway">
    <text evidence="1">Protein modification; protein ubiquitination.</text>
</comment>
<keyword evidence="3" id="KW-0734">Signal transduction inhibitor</keyword>
<feature type="region of interest" description="Disordered" evidence="7">
    <location>
        <begin position="1"/>
        <end position="23"/>
    </location>
</feature>
<dbReference type="Proteomes" id="UP000092461">
    <property type="component" value="Unassembled WGS sequence"/>
</dbReference>
<dbReference type="GO" id="GO:0005942">
    <property type="term" value="C:phosphatidylinositol 3-kinase complex"/>
    <property type="evidence" value="ECO:0007669"/>
    <property type="project" value="TreeGrafter"/>
</dbReference>
<evidence type="ECO:0008006" key="12">
    <source>
        <dbReference type="Google" id="ProtNLM"/>
    </source>
</evidence>
<evidence type="ECO:0000256" key="2">
    <source>
        <dbReference type="ARBA" id="ARBA00022604"/>
    </source>
</evidence>
<feature type="domain" description="SOCS box" evidence="9">
    <location>
        <begin position="596"/>
        <end position="645"/>
    </location>
</feature>
<dbReference type="GO" id="GO:0035556">
    <property type="term" value="P:intracellular signal transduction"/>
    <property type="evidence" value="ECO:0007669"/>
    <property type="project" value="InterPro"/>
</dbReference>
<name>A0A1B0CWR6_LUTLO</name>
<organism evidence="10 11">
    <name type="scientific">Lutzomyia longipalpis</name>
    <name type="common">Sand fly</name>
    <dbReference type="NCBI Taxonomy" id="7200"/>
    <lineage>
        <taxon>Eukaryota</taxon>
        <taxon>Metazoa</taxon>
        <taxon>Ecdysozoa</taxon>
        <taxon>Arthropoda</taxon>
        <taxon>Hexapoda</taxon>
        <taxon>Insecta</taxon>
        <taxon>Pterygota</taxon>
        <taxon>Neoptera</taxon>
        <taxon>Endopterygota</taxon>
        <taxon>Diptera</taxon>
        <taxon>Nematocera</taxon>
        <taxon>Psychodoidea</taxon>
        <taxon>Psychodidae</taxon>
        <taxon>Lutzomyia</taxon>
        <taxon>Lutzomyia</taxon>
    </lineage>
</organism>
<feature type="region of interest" description="Disordered" evidence="7">
    <location>
        <begin position="250"/>
        <end position="285"/>
    </location>
</feature>
<feature type="compositionally biased region" description="Basic and acidic residues" evidence="7">
    <location>
        <begin position="58"/>
        <end position="80"/>
    </location>
</feature>
<dbReference type="InterPro" id="IPR036036">
    <property type="entry name" value="SOCS_box-like_dom_sf"/>
</dbReference>
<evidence type="ECO:0000313" key="10">
    <source>
        <dbReference type="EnsemblMetazoa" id="LLOJ009450-PA"/>
    </source>
</evidence>
<dbReference type="EMBL" id="AJWK01032776">
    <property type="status" value="NOT_ANNOTATED_CDS"/>
    <property type="molecule type" value="Genomic_DNA"/>
</dbReference>
<dbReference type="SUPFAM" id="SSF158235">
    <property type="entry name" value="SOCS box-like"/>
    <property type="match status" value="1"/>
</dbReference>
<reference evidence="10" key="1">
    <citation type="submission" date="2020-05" db="UniProtKB">
        <authorList>
            <consortium name="EnsemblMetazoa"/>
        </authorList>
    </citation>
    <scope>IDENTIFICATION</scope>
    <source>
        <strain evidence="10">Jacobina</strain>
    </source>
</reference>
<feature type="compositionally biased region" description="Polar residues" evidence="7">
    <location>
        <begin position="1"/>
        <end position="11"/>
    </location>
</feature>
<dbReference type="PROSITE" id="PS50001">
    <property type="entry name" value="SH2"/>
    <property type="match status" value="1"/>
</dbReference>
<evidence type="ECO:0000256" key="7">
    <source>
        <dbReference type="SAM" id="MobiDB-lite"/>
    </source>
</evidence>
<keyword evidence="5 6" id="KW-0727">SH2 domain</keyword>
<evidence type="ECO:0000256" key="4">
    <source>
        <dbReference type="ARBA" id="ARBA00022786"/>
    </source>
</evidence>
<evidence type="ECO:0000256" key="6">
    <source>
        <dbReference type="PROSITE-ProRule" id="PRU00191"/>
    </source>
</evidence>
<dbReference type="VEuPathDB" id="VectorBase:LLOJ009450"/>
<keyword evidence="11" id="KW-1185">Reference proteome</keyword>
<dbReference type="InterPro" id="IPR036860">
    <property type="entry name" value="SH2_dom_sf"/>
</dbReference>
<keyword evidence="4" id="KW-0833">Ubl conjugation pathway</keyword>
<evidence type="ECO:0000259" key="8">
    <source>
        <dbReference type="PROSITE" id="PS50001"/>
    </source>
</evidence>
<dbReference type="InterPro" id="IPR001496">
    <property type="entry name" value="SOCS_box"/>
</dbReference>
<dbReference type="SMART" id="SM00253">
    <property type="entry name" value="SOCS"/>
    <property type="match status" value="1"/>
</dbReference>